<proteinExistence type="predicted"/>
<dbReference type="InterPro" id="IPR021799">
    <property type="entry name" value="PIN-like_prokaryotic"/>
</dbReference>
<sequence>MIAICNSSPLIALLSIEGINILSQLFKKVIIPEAVYREVFISKIGHEDLNKAQFLEVKRVKDKKLVKLLRMQLDYGESEVIALALEQEINRVIIDDKQARKIAEELGLKVIGTLGVLILAKEKQIIKEVRPLILTMMEKINFRISKAVLNRALEILGEEII</sequence>
<dbReference type="PANTHER" id="PTHR39550:SF1">
    <property type="entry name" value="SLL0658 PROTEIN"/>
    <property type="match status" value="1"/>
</dbReference>
<protein>
    <submittedName>
        <fullName evidence="1">DUF3368 domain-containing protein</fullName>
    </submittedName>
</protein>
<dbReference type="Proteomes" id="UP000886289">
    <property type="component" value="Unassembled WGS sequence"/>
</dbReference>
<dbReference type="EMBL" id="DRBS01000072">
    <property type="protein sequence ID" value="HDD43592.1"/>
    <property type="molecule type" value="Genomic_DNA"/>
</dbReference>
<gene>
    <name evidence="1" type="ORF">ENG63_01845</name>
</gene>
<accession>A0A7C0Y944</accession>
<dbReference type="PANTHER" id="PTHR39550">
    <property type="entry name" value="SLL0658 PROTEIN"/>
    <property type="match status" value="1"/>
</dbReference>
<comment type="caution">
    <text evidence="1">The sequence shown here is derived from an EMBL/GenBank/DDBJ whole genome shotgun (WGS) entry which is preliminary data.</text>
</comment>
<evidence type="ECO:0000313" key="1">
    <source>
        <dbReference type="EMBL" id="HDD43592.1"/>
    </source>
</evidence>
<name>A0A7C0Y944_DESA2</name>
<reference evidence="1" key="1">
    <citation type="journal article" date="2020" name="mSystems">
        <title>Genome- and Community-Level Interaction Insights into Carbon Utilization and Element Cycling Functions of Hydrothermarchaeota in Hydrothermal Sediment.</title>
        <authorList>
            <person name="Zhou Z."/>
            <person name="Liu Y."/>
            <person name="Xu W."/>
            <person name="Pan J."/>
            <person name="Luo Z.H."/>
            <person name="Li M."/>
        </authorList>
    </citation>
    <scope>NUCLEOTIDE SEQUENCE [LARGE SCALE GENOMIC DNA]</scope>
    <source>
        <strain evidence="1">HyVt-233</strain>
    </source>
</reference>
<dbReference type="Pfam" id="PF11848">
    <property type="entry name" value="DUF3368"/>
    <property type="match status" value="1"/>
</dbReference>
<organism evidence="1">
    <name type="scientific">Desulfofervidus auxilii</name>
    <dbReference type="NCBI Taxonomy" id="1621989"/>
    <lineage>
        <taxon>Bacteria</taxon>
        <taxon>Pseudomonadati</taxon>
        <taxon>Thermodesulfobacteriota</taxon>
        <taxon>Candidatus Desulfofervidia</taxon>
        <taxon>Candidatus Desulfofervidales</taxon>
        <taxon>Candidatus Desulfofervidaceae</taxon>
        <taxon>Candidatus Desulfofervidus</taxon>
    </lineage>
</organism>
<dbReference type="AlphaFoldDB" id="A0A7C0Y944"/>